<evidence type="ECO:0000256" key="4">
    <source>
        <dbReference type="SAM" id="MobiDB-lite"/>
    </source>
</evidence>
<evidence type="ECO:0000313" key="6">
    <source>
        <dbReference type="Proteomes" id="UP000317716"/>
    </source>
</evidence>
<accession>A0A538SI66</accession>
<name>A0A538SI66_UNCEI</name>
<sequence>MKTPAQPRHGMVRGLSHVPRSPSFEGRFGRMFRSLPAAEFRPEILAELAKAMTAEREDPPTPETERDPEENTGISAGITYLGQFIDHDLTFDPSSSLQKQNDPDALVDFRSPRFDLDSVYGRGPDDQPYLYAADGVRMLLGSRLTGSPKDPNARDVPRSNPAAGPKRAIIGDPRNDENVIVAQLHAVFLRFHNRVAERLQGADFETVQRFVRWHYQWVVLHDFLPTIVETETLQDVLPHLKNGTTLAADPPRLRFFRWRNEPFIPVEFSVAAYRFGHSMVRPQYRLNTTLPGRFDIFAKSGLDLAGFREYPREFAIDWSLFFRMQAPPKDVGKERLQPAYKIDSSLVNPLALLPAIEAPSIPVLAHRNLLRGLSMGLPSGQSVARRMGVDPIEDEHLRVGKATERNSATNVILTDISAEFGHNAPLWFYILAEAQQQFRTDVTPIRLGPVGGRIVAEVLVGLLLGDRHSFLSMNPEWRPFDDFTRHGQFAIGDFVARALEARESPQTHVAETAAEPVLAGGRRATP</sequence>
<evidence type="ECO:0000313" key="5">
    <source>
        <dbReference type="EMBL" id="TMQ51056.1"/>
    </source>
</evidence>
<feature type="region of interest" description="Disordered" evidence="4">
    <location>
        <begin position="53"/>
        <end position="73"/>
    </location>
</feature>
<dbReference type="SUPFAM" id="SSF48113">
    <property type="entry name" value="Heme-dependent peroxidases"/>
    <property type="match status" value="1"/>
</dbReference>
<dbReference type="InterPro" id="IPR037120">
    <property type="entry name" value="Haem_peroxidase_sf_animal"/>
</dbReference>
<evidence type="ECO:0000256" key="2">
    <source>
        <dbReference type="ARBA" id="ARBA00022525"/>
    </source>
</evidence>
<dbReference type="PANTHER" id="PTHR11475:SF4">
    <property type="entry name" value="CHORION PEROXIDASE"/>
    <property type="match status" value="1"/>
</dbReference>
<keyword evidence="5" id="KW-0560">Oxidoreductase</keyword>
<feature type="compositionally biased region" description="Basic and acidic residues" evidence="4">
    <location>
        <begin position="53"/>
        <end position="65"/>
    </location>
</feature>
<feature type="region of interest" description="Disordered" evidence="4">
    <location>
        <begin position="142"/>
        <end position="170"/>
    </location>
</feature>
<reference evidence="5 6" key="1">
    <citation type="journal article" date="2019" name="Nat. Microbiol.">
        <title>Mediterranean grassland soil C-N compound turnover is dependent on rainfall and depth, and is mediated by genomically divergent microorganisms.</title>
        <authorList>
            <person name="Diamond S."/>
            <person name="Andeer P.F."/>
            <person name="Li Z."/>
            <person name="Crits-Christoph A."/>
            <person name="Burstein D."/>
            <person name="Anantharaman K."/>
            <person name="Lane K.R."/>
            <person name="Thomas B.C."/>
            <person name="Pan C."/>
            <person name="Northen T.R."/>
            <person name="Banfield J.F."/>
        </authorList>
    </citation>
    <scope>NUCLEOTIDE SEQUENCE [LARGE SCALE GENOMIC DNA]</scope>
    <source>
        <strain evidence="5">WS_2</strain>
    </source>
</reference>
<comment type="subcellular location">
    <subcellularLocation>
        <location evidence="1">Secreted</location>
    </subcellularLocation>
</comment>
<comment type="caution">
    <text evidence="5">The sequence shown here is derived from an EMBL/GenBank/DDBJ whole genome shotgun (WGS) entry which is preliminary data.</text>
</comment>
<dbReference type="InterPro" id="IPR010255">
    <property type="entry name" value="Haem_peroxidase_sf"/>
</dbReference>
<organism evidence="5 6">
    <name type="scientific">Eiseniibacteriota bacterium</name>
    <dbReference type="NCBI Taxonomy" id="2212470"/>
    <lineage>
        <taxon>Bacteria</taxon>
        <taxon>Candidatus Eiseniibacteriota</taxon>
    </lineage>
</organism>
<dbReference type="PROSITE" id="PS50292">
    <property type="entry name" value="PEROXIDASE_3"/>
    <property type="match status" value="1"/>
</dbReference>
<proteinExistence type="predicted"/>
<keyword evidence="5" id="KW-0575">Peroxidase</keyword>
<feature type="region of interest" description="Disordered" evidence="4">
    <location>
        <begin position="505"/>
        <end position="526"/>
    </location>
</feature>
<protein>
    <submittedName>
        <fullName evidence="5">Heme peroxidase</fullName>
    </submittedName>
</protein>
<dbReference type="CDD" id="cd09819">
    <property type="entry name" value="An_peroxidase_bacterial_1"/>
    <property type="match status" value="1"/>
</dbReference>
<dbReference type="Gene3D" id="1.10.640.10">
    <property type="entry name" value="Haem peroxidase domain superfamily, animal type"/>
    <property type="match status" value="1"/>
</dbReference>
<gene>
    <name evidence="5" type="ORF">E6K72_10920</name>
</gene>
<keyword evidence="2" id="KW-0964">Secreted</keyword>
<dbReference type="Proteomes" id="UP000317716">
    <property type="component" value="Unassembled WGS sequence"/>
</dbReference>
<dbReference type="AlphaFoldDB" id="A0A538SI66"/>
<keyword evidence="3" id="KW-0325">Glycoprotein</keyword>
<dbReference type="Pfam" id="PF03098">
    <property type="entry name" value="An_peroxidase"/>
    <property type="match status" value="1"/>
</dbReference>
<dbReference type="GO" id="GO:0005576">
    <property type="term" value="C:extracellular region"/>
    <property type="evidence" value="ECO:0007669"/>
    <property type="project" value="UniProtKB-SubCell"/>
</dbReference>
<dbReference type="EMBL" id="VBOS01000391">
    <property type="protein sequence ID" value="TMQ51056.1"/>
    <property type="molecule type" value="Genomic_DNA"/>
</dbReference>
<dbReference type="GO" id="GO:0020037">
    <property type="term" value="F:heme binding"/>
    <property type="evidence" value="ECO:0007669"/>
    <property type="project" value="InterPro"/>
</dbReference>
<dbReference type="GO" id="GO:0006979">
    <property type="term" value="P:response to oxidative stress"/>
    <property type="evidence" value="ECO:0007669"/>
    <property type="project" value="InterPro"/>
</dbReference>
<dbReference type="PANTHER" id="PTHR11475">
    <property type="entry name" value="OXIDASE/PEROXIDASE"/>
    <property type="match status" value="1"/>
</dbReference>
<evidence type="ECO:0000256" key="3">
    <source>
        <dbReference type="ARBA" id="ARBA00023180"/>
    </source>
</evidence>
<dbReference type="InterPro" id="IPR019791">
    <property type="entry name" value="Haem_peroxidase_animal"/>
</dbReference>
<dbReference type="GO" id="GO:0004601">
    <property type="term" value="F:peroxidase activity"/>
    <property type="evidence" value="ECO:0007669"/>
    <property type="project" value="UniProtKB-KW"/>
</dbReference>
<evidence type="ECO:0000256" key="1">
    <source>
        <dbReference type="ARBA" id="ARBA00004613"/>
    </source>
</evidence>